<proteinExistence type="inferred from homology"/>
<evidence type="ECO:0000259" key="11">
    <source>
        <dbReference type="Pfam" id="PF03015"/>
    </source>
</evidence>
<keyword evidence="14" id="KW-1185">Reference proteome</keyword>
<feature type="domain" description="Fatty acyl-CoA reductase C-terminal" evidence="11">
    <location>
        <begin position="374"/>
        <end position="433"/>
    </location>
</feature>
<dbReference type="EnsemblMetazoa" id="AAEL021335-RA">
    <property type="protein sequence ID" value="AAEL021335-PA"/>
    <property type="gene ID" value="AAEL021335"/>
</dbReference>
<dbReference type="CDD" id="cd09071">
    <property type="entry name" value="FAR_C"/>
    <property type="match status" value="1"/>
</dbReference>
<dbReference type="GO" id="GO:0080019">
    <property type="term" value="F:alcohol-forming very long-chain fatty acyl-CoA reductase activity"/>
    <property type="evidence" value="ECO:0007669"/>
    <property type="project" value="InterPro"/>
</dbReference>
<protein>
    <recommendedName>
        <fullName evidence="10">Fatty acyl-CoA reductase</fullName>
        <ecNumber evidence="10">1.2.1.84</ecNumber>
    </recommendedName>
</protein>
<dbReference type="FunFam" id="3.40.50.720:FF:000143">
    <property type="entry name" value="Fatty acyl-CoA reductase"/>
    <property type="match status" value="1"/>
</dbReference>
<dbReference type="AlphaFoldDB" id="A0A903VDM1"/>
<dbReference type="CDD" id="cd05236">
    <property type="entry name" value="FAR-N_SDR_e"/>
    <property type="match status" value="1"/>
</dbReference>
<dbReference type="GO" id="GO:0005777">
    <property type="term" value="C:peroxisome"/>
    <property type="evidence" value="ECO:0007669"/>
    <property type="project" value="TreeGrafter"/>
</dbReference>
<dbReference type="SUPFAM" id="SSF51735">
    <property type="entry name" value="NAD(P)-binding Rossmann-fold domains"/>
    <property type="match status" value="1"/>
</dbReference>
<evidence type="ECO:0000256" key="4">
    <source>
        <dbReference type="ARBA" id="ARBA00022692"/>
    </source>
</evidence>
<dbReference type="GO" id="GO:0016020">
    <property type="term" value="C:membrane"/>
    <property type="evidence" value="ECO:0007669"/>
    <property type="project" value="UniProtKB-SubCell"/>
</dbReference>
<keyword evidence="7 10" id="KW-0443">Lipid metabolism</keyword>
<reference evidence="14" key="1">
    <citation type="submission" date="2017-06" db="EMBL/GenBank/DDBJ databases">
        <title>Aedes aegypti genome working group (AGWG) sequencing and assembly.</title>
        <authorList>
            <consortium name="Aedes aegypti Genome Working Group (AGWG)"/>
            <person name="Matthews B.J."/>
        </authorList>
    </citation>
    <scope>NUCLEOTIDE SEQUENCE [LARGE SCALE GENOMIC DNA]</scope>
    <source>
        <strain evidence="14">LVP_AGWG</strain>
    </source>
</reference>
<dbReference type="Proteomes" id="UP000008820">
    <property type="component" value="Unassembled WGS sequence"/>
</dbReference>
<name>A0A903VDM1_AEDAE</name>
<keyword evidence="3 10" id="KW-0444">Lipid biosynthesis</keyword>
<evidence type="ECO:0000256" key="10">
    <source>
        <dbReference type="RuleBase" id="RU363097"/>
    </source>
</evidence>
<comment type="subcellular location">
    <subcellularLocation>
        <location evidence="1">Membrane</location>
        <topology evidence="1">Multi-pass membrane protein</topology>
    </subcellularLocation>
</comment>
<dbReference type="Pfam" id="PF07993">
    <property type="entry name" value="NAD_binding_4"/>
    <property type="match status" value="1"/>
</dbReference>
<keyword evidence="6" id="KW-1133">Transmembrane helix</keyword>
<evidence type="ECO:0000256" key="8">
    <source>
        <dbReference type="ARBA" id="ARBA00023136"/>
    </source>
</evidence>
<evidence type="ECO:0000259" key="12">
    <source>
        <dbReference type="Pfam" id="PF07993"/>
    </source>
</evidence>
<evidence type="ECO:0000313" key="13">
    <source>
        <dbReference type="EnsemblMetazoa" id="AAEL021335-PA"/>
    </source>
</evidence>
<evidence type="ECO:0000256" key="2">
    <source>
        <dbReference type="ARBA" id="ARBA00005928"/>
    </source>
</evidence>
<accession>A0A903VDM1</accession>
<dbReference type="Gene3D" id="3.40.50.720">
    <property type="entry name" value="NAD(P)-binding Rossmann-like Domain"/>
    <property type="match status" value="1"/>
</dbReference>
<evidence type="ECO:0000256" key="3">
    <source>
        <dbReference type="ARBA" id="ARBA00022516"/>
    </source>
</evidence>
<reference evidence="13" key="2">
    <citation type="submission" date="2022-10" db="UniProtKB">
        <authorList>
            <consortium name="EnsemblMetazoa"/>
        </authorList>
    </citation>
    <scope>IDENTIFICATION</scope>
    <source>
        <strain evidence="13">LVP_AGWG</strain>
    </source>
</reference>
<evidence type="ECO:0000256" key="9">
    <source>
        <dbReference type="ARBA" id="ARBA00052530"/>
    </source>
</evidence>
<keyword evidence="4" id="KW-0812">Transmembrane</keyword>
<evidence type="ECO:0000313" key="14">
    <source>
        <dbReference type="Proteomes" id="UP000008820"/>
    </source>
</evidence>
<comment type="catalytic activity">
    <reaction evidence="9 10">
        <text>a long-chain fatty acyl-CoA + 2 NADPH + 2 H(+) = a long-chain primary fatty alcohol + 2 NADP(+) + CoA</text>
        <dbReference type="Rhea" id="RHEA:52716"/>
        <dbReference type="ChEBI" id="CHEBI:15378"/>
        <dbReference type="ChEBI" id="CHEBI:57287"/>
        <dbReference type="ChEBI" id="CHEBI:57783"/>
        <dbReference type="ChEBI" id="CHEBI:58349"/>
        <dbReference type="ChEBI" id="CHEBI:77396"/>
        <dbReference type="ChEBI" id="CHEBI:83139"/>
        <dbReference type="EC" id="1.2.1.84"/>
    </reaction>
</comment>
<evidence type="ECO:0000256" key="7">
    <source>
        <dbReference type="ARBA" id="ARBA00023098"/>
    </source>
</evidence>
<dbReference type="OrthoDB" id="429813at2759"/>
<gene>
    <name evidence="13" type="primary">110681030</name>
</gene>
<dbReference type="GO" id="GO:0035336">
    <property type="term" value="P:long-chain fatty-acyl-CoA metabolic process"/>
    <property type="evidence" value="ECO:0007669"/>
    <property type="project" value="TreeGrafter"/>
</dbReference>
<keyword evidence="8" id="KW-0472">Membrane</keyword>
<dbReference type="InterPro" id="IPR013120">
    <property type="entry name" value="FAR_NAD-bd"/>
</dbReference>
<evidence type="ECO:0000256" key="6">
    <source>
        <dbReference type="ARBA" id="ARBA00022989"/>
    </source>
</evidence>
<dbReference type="InterPro" id="IPR026055">
    <property type="entry name" value="FAR"/>
</dbReference>
<keyword evidence="10" id="KW-0560">Oxidoreductase</keyword>
<sequence length="435" mass="49411">MQAFSNHPTGLLPVEENYDPNKPSIKEFYAGRDIFITGGTGFMGKVLIEKLLRSCSGLNRIFILLREKKSKTTNDRLREIQELPLFEVLRRQDPNALSKMIPIKGDVSQLELGMSDEDRKRMSEVSVIFHVAANVRFDDPLKDAVILNTRGTREMIRFAESLKNLCVMMHVSTTYSNPDKYIIEEKIYPPYADWEKTIKLAEEMDTQTLETFAPKYMGMLPNTYVFTKSLAEHIINDYRDRLPLILFRPSIVISSMRDPIPGWIDNFNGPVGLLVGSGIGLCRTMYCDPNNVADYTPVDVCIKAMIVAAWKKGTAVVQRTPVSPDSPQLPVYNCCISNLRKLYHVADRRNGQGALQRHPAGSIKILNTIRVVLYHIMPAILLDALLRATGQKPFVAKLQRKIYNANVALEYFIRNNWDFRNDNFIHLASEIKPGG</sequence>
<dbReference type="GO" id="GO:0102965">
    <property type="term" value="F:alcohol-forming long-chain fatty acyl-CoA reductase activity"/>
    <property type="evidence" value="ECO:0007669"/>
    <property type="project" value="UniProtKB-EC"/>
</dbReference>
<feature type="domain" description="Thioester reductase (TE)" evidence="12">
    <location>
        <begin position="36"/>
        <end position="305"/>
    </location>
</feature>
<dbReference type="PANTHER" id="PTHR11011:SF24">
    <property type="entry name" value="FATTY ACYL-COA REDUCTASE"/>
    <property type="match status" value="1"/>
</dbReference>
<keyword evidence="5 10" id="KW-0521">NADP</keyword>
<comment type="similarity">
    <text evidence="2 10">Belongs to the fatty acyl-CoA reductase family.</text>
</comment>
<organism evidence="13 14">
    <name type="scientific">Aedes aegypti</name>
    <name type="common">Yellowfever mosquito</name>
    <name type="synonym">Culex aegypti</name>
    <dbReference type="NCBI Taxonomy" id="7159"/>
    <lineage>
        <taxon>Eukaryota</taxon>
        <taxon>Metazoa</taxon>
        <taxon>Ecdysozoa</taxon>
        <taxon>Arthropoda</taxon>
        <taxon>Hexapoda</taxon>
        <taxon>Insecta</taxon>
        <taxon>Pterygota</taxon>
        <taxon>Neoptera</taxon>
        <taxon>Endopterygota</taxon>
        <taxon>Diptera</taxon>
        <taxon>Nematocera</taxon>
        <taxon>Culicoidea</taxon>
        <taxon>Culicidae</taxon>
        <taxon>Culicinae</taxon>
        <taxon>Aedini</taxon>
        <taxon>Aedes</taxon>
        <taxon>Stegomyia</taxon>
    </lineage>
</organism>
<dbReference type="InterPro" id="IPR033640">
    <property type="entry name" value="FAR_C"/>
</dbReference>
<dbReference type="Pfam" id="PF03015">
    <property type="entry name" value="Sterile"/>
    <property type="match status" value="1"/>
</dbReference>
<comment type="function">
    <text evidence="10">Catalyzes the reduction of fatty acyl-CoA to fatty alcohols.</text>
</comment>
<dbReference type="PANTHER" id="PTHR11011">
    <property type="entry name" value="MALE STERILITY PROTEIN 2-RELATED"/>
    <property type="match status" value="1"/>
</dbReference>
<dbReference type="InterPro" id="IPR036291">
    <property type="entry name" value="NAD(P)-bd_dom_sf"/>
</dbReference>
<evidence type="ECO:0000256" key="1">
    <source>
        <dbReference type="ARBA" id="ARBA00004141"/>
    </source>
</evidence>
<evidence type="ECO:0000256" key="5">
    <source>
        <dbReference type="ARBA" id="ARBA00022857"/>
    </source>
</evidence>
<dbReference type="EC" id="1.2.1.84" evidence="10"/>